<dbReference type="InterPro" id="IPR029063">
    <property type="entry name" value="SAM-dependent_MTases_sf"/>
</dbReference>
<evidence type="ECO:0000313" key="7">
    <source>
        <dbReference type="Proteomes" id="UP000198873"/>
    </source>
</evidence>
<dbReference type="InterPro" id="IPR041698">
    <property type="entry name" value="Methyltransf_25"/>
</dbReference>
<keyword evidence="3" id="KW-0949">S-adenosyl-L-methionine</keyword>
<evidence type="ECO:0000256" key="1">
    <source>
        <dbReference type="ARBA" id="ARBA00022603"/>
    </source>
</evidence>
<keyword evidence="7" id="KW-1185">Reference proteome</keyword>
<feature type="region of interest" description="Disordered" evidence="4">
    <location>
        <begin position="1"/>
        <end position="25"/>
    </location>
</feature>
<dbReference type="Pfam" id="PF13649">
    <property type="entry name" value="Methyltransf_25"/>
    <property type="match status" value="1"/>
</dbReference>
<evidence type="ECO:0000256" key="4">
    <source>
        <dbReference type="SAM" id="MobiDB-lite"/>
    </source>
</evidence>
<accession>A0A1I6R0L8</accession>
<dbReference type="EMBL" id="FPAB01000002">
    <property type="protein sequence ID" value="SFS58205.1"/>
    <property type="molecule type" value="Genomic_DNA"/>
</dbReference>
<reference evidence="7" key="1">
    <citation type="submission" date="2016-10" db="EMBL/GenBank/DDBJ databases">
        <authorList>
            <person name="Varghese N."/>
            <person name="Submissions S."/>
        </authorList>
    </citation>
    <scope>NUCLEOTIDE SEQUENCE [LARGE SCALE GENOMIC DNA]</scope>
    <source>
        <strain evidence="7">CGMCC 4.7047</strain>
    </source>
</reference>
<keyword evidence="1 6" id="KW-0489">Methyltransferase</keyword>
<feature type="domain" description="Methyltransferase" evidence="5">
    <location>
        <begin position="64"/>
        <end position="158"/>
    </location>
</feature>
<dbReference type="SUPFAM" id="SSF53335">
    <property type="entry name" value="S-adenosyl-L-methionine-dependent methyltransferases"/>
    <property type="match status" value="1"/>
</dbReference>
<evidence type="ECO:0000313" key="6">
    <source>
        <dbReference type="EMBL" id="SFS58205.1"/>
    </source>
</evidence>
<dbReference type="Proteomes" id="UP000198873">
    <property type="component" value="Unassembled WGS sequence"/>
</dbReference>
<organism evidence="6 7">
    <name type="scientific">Streptomyces harbinensis</name>
    <dbReference type="NCBI Taxonomy" id="1176198"/>
    <lineage>
        <taxon>Bacteria</taxon>
        <taxon>Bacillati</taxon>
        <taxon>Actinomycetota</taxon>
        <taxon>Actinomycetes</taxon>
        <taxon>Kitasatosporales</taxon>
        <taxon>Streptomycetaceae</taxon>
        <taxon>Streptomyces</taxon>
    </lineage>
</organism>
<evidence type="ECO:0000259" key="5">
    <source>
        <dbReference type="Pfam" id="PF13649"/>
    </source>
</evidence>
<gene>
    <name evidence="6" type="ORF">SAMN05444716_102620</name>
</gene>
<dbReference type="PANTHER" id="PTHR43464:SF19">
    <property type="entry name" value="UBIQUINONE BIOSYNTHESIS O-METHYLTRANSFERASE, MITOCHONDRIAL"/>
    <property type="match status" value="1"/>
</dbReference>
<dbReference type="RefSeq" id="WP_093842513.1">
    <property type="nucleotide sequence ID" value="NZ_FPAB01000002.1"/>
</dbReference>
<dbReference type="PANTHER" id="PTHR43464">
    <property type="entry name" value="METHYLTRANSFERASE"/>
    <property type="match status" value="1"/>
</dbReference>
<dbReference type="Gene3D" id="3.40.50.150">
    <property type="entry name" value="Vaccinia Virus protein VP39"/>
    <property type="match status" value="1"/>
</dbReference>
<keyword evidence="2 6" id="KW-0808">Transferase</keyword>
<dbReference type="GO" id="GO:0032259">
    <property type="term" value="P:methylation"/>
    <property type="evidence" value="ECO:0007669"/>
    <property type="project" value="UniProtKB-KW"/>
</dbReference>
<dbReference type="GO" id="GO:0008168">
    <property type="term" value="F:methyltransferase activity"/>
    <property type="evidence" value="ECO:0007669"/>
    <property type="project" value="UniProtKB-KW"/>
</dbReference>
<name>A0A1I6R0L8_9ACTN</name>
<proteinExistence type="predicted"/>
<evidence type="ECO:0000256" key="2">
    <source>
        <dbReference type="ARBA" id="ARBA00022679"/>
    </source>
</evidence>
<dbReference type="AlphaFoldDB" id="A0A1I6R0L8"/>
<dbReference type="STRING" id="1176198.SAMN05444716_102620"/>
<evidence type="ECO:0000256" key="3">
    <source>
        <dbReference type="ARBA" id="ARBA00022691"/>
    </source>
</evidence>
<dbReference type="CDD" id="cd02440">
    <property type="entry name" value="AdoMet_MTases"/>
    <property type="match status" value="1"/>
</dbReference>
<sequence length="284" mass="30328">MSTATGTAGTTGTTGTAHTPGPPVEDSGYGRVFASFYDRIFPKDGYADRAARQLADWHPGGGALEFGAGTGRIAVPLARLAGPVTGVDSSPEMLALLREAVAEAGVPVTPVHADIRTYRDDRHYGLVYCVCATLSILLRPEEQRAAVARAAARLAPGGSLVIETHNPAFVHGLHEGRRRTAYFTPYPWPGTGLQTYSTLHPETNLWEASHIWHENGGSHVGRELSRLTAAAEVDAYAADAGLVLADRLADWTGGPYREDGPMHISRYVHAQPEGAAHHDDAAHR</sequence>
<protein>
    <submittedName>
        <fullName evidence="6">Methyltransferase domain-containing protein</fullName>
    </submittedName>
</protein>
<feature type="compositionally biased region" description="Low complexity" evidence="4">
    <location>
        <begin position="1"/>
        <end position="19"/>
    </location>
</feature>